<feature type="domain" description="Glycosyltransferase 2-like" evidence="4">
    <location>
        <begin position="7"/>
        <end position="115"/>
    </location>
</feature>
<dbReference type="AlphaFoldDB" id="A0A412QT57"/>
<evidence type="ECO:0000256" key="2">
    <source>
        <dbReference type="ARBA" id="ARBA00022679"/>
    </source>
</evidence>
<dbReference type="SUPFAM" id="SSF53448">
    <property type="entry name" value="Nucleotide-diphospho-sugar transferases"/>
    <property type="match status" value="1"/>
</dbReference>
<keyword evidence="3" id="KW-0812">Transmembrane</keyword>
<accession>A0A412QT57</accession>
<evidence type="ECO:0000313" key="6">
    <source>
        <dbReference type="Proteomes" id="UP000283833"/>
    </source>
</evidence>
<sequence>MIQPLISIIVPCYNVEEFIKDTVECILNQTYKNWELILVDDGSKDHTPQLLDAYAMEDSRIRVIHKLNGGLVSARNAGFDIVKGEWHMYIDGDDWVDTDMLEKLVTYVNGYEDVEIVFWNLLQELGDKSIKGKMKWKCKEQEYLYIGTECHELARHTLIYKAGIATAYAKFISTNYAKKNRLRHDDRLRQGAEGLEFSLRAFYHAEKVLYVNEYFNHYRYNPNSISKKVDEKNTQYLLDCFYVIEKDINGFANKEMFIAPFYQRVVYAIIAMAMNTYFHPKNKVSMGQKISTFAKVIRENRIFVTSILKCATTGMDKQRKLALFFIRYRMYFMLPFIGWMKQYYLKKGKYNY</sequence>
<name>A0A412QT57_PHOVU</name>
<dbReference type="InterPro" id="IPR029044">
    <property type="entry name" value="Nucleotide-diphossugar_trans"/>
</dbReference>
<proteinExistence type="predicted"/>
<evidence type="ECO:0000256" key="1">
    <source>
        <dbReference type="ARBA" id="ARBA00022676"/>
    </source>
</evidence>
<feature type="transmembrane region" description="Helical" evidence="3">
    <location>
        <begin position="261"/>
        <end position="278"/>
    </location>
</feature>
<keyword evidence="3" id="KW-1133">Transmembrane helix</keyword>
<keyword evidence="1" id="KW-0328">Glycosyltransferase</keyword>
<comment type="caution">
    <text evidence="5">The sequence shown here is derived from an EMBL/GenBank/DDBJ whole genome shotgun (WGS) entry which is preliminary data.</text>
</comment>
<dbReference type="InterPro" id="IPR001173">
    <property type="entry name" value="Glyco_trans_2-like"/>
</dbReference>
<gene>
    <name evidence="5" type="ORF">DWX04_10045</name>
</gene>
<dbReference type="Proteomes" id="UP000283833">
    <property type="component" value="Unassembled WGS sequence"/>
</dbReference>
<protein>
    <submittedName>
        <fullName evidence="5">Glycosyltransferase family 2 protein</fullName>
    </submittedName>
</protein>
<dbReference type="GO" id="GO:0016758">
    <property type="term" value="F:hexosyltransferase activity"/>
    <property type="evidence" value="ECO:0007669"/>
    <property type="project" value="UniProtKB-ARBA"/>
</dbReference>
<feature type="transmembrane region" description="Helical" evidence="3">
    <location>
        <begin position="321"/>
        <end position="340"/>
    </location>
</feature>
<dbReference type="EMBL" id="QRXI01000010">
    <property type="protein sequence ID" value="RGT94158.1"/>
    <property type="molecule type" value="Genomic_DNA"/>
</dbReference>
<dbReference type="Gene3D" id="3.90.550.10">
    <property type="entry name" value="Spore Coat Polysaccharide Biosynthesis Protein SpsA, Chain A"/>
    <property type="match status" value="1"/>
</dbReference>
<dbReference type="Pfam" id="PF00535">
    <property type="entry name" value="Glycos_transf_2"/>
    <property type="match status" value="1"/>
</dbReference>
<dbReference type="PANTHER" id="PTHR22916:SF51">
    <property type="entry name" value="GLYCOSYLTRANSFERASE EPSH-RELATED"/>
    <property type="match status" value="1"/>
</dbReference>
<evidence type="ECO:0000313" key="5">
    <source>
        <dbReference type="EMBL" id="RGT94158.1"/>
    </source>
</evidence>
<evidence type="ECO:0000256" key="3">
    <source>
        <dbReference type="SAM" id="Phobius"/>
    </source>
</evidence>
<dbReference type="CDD" id="cd00761">
    <property type="entry name" value="Glyco_tranf_GTA_type"/>
    <property type="match status" value="1"/>
</dbReference>
<dbReference type="PANTHER" id="PTHR22916">
    <property type="entry name" value="GLYCOSYLTRANSFERASE"/>
    <property type="match status" value="1"/>
</dbReference>
<keyword evidence="3" id="KW-0472">Membrane</keyword>
<reference evidence="5 6" key="1">
    <citation type="submission" date="2018-08" db="EMBL/GenBank/DDBJ databases">
        <title>A genome reference for cultivated species of the human gut microbiota.</title>
        <authorList>
            <person name="Zou Y."/>
            <person name="Xue W."/>
            <person name="Luo G."/>
        </authorList>
    </citation>
    <scope>NUCLEOTIDE SEQUENCE [LARGE SCALE GENOMIC DNA]</scope>
    <source>
        <strain evidence="5 6">AF18-14</strain>
    </source>
</reference>
<evidence type="ECO:0000259" key="4">
    <source>
        <dbReference type="Pfam" id="PF00535"/>
    </source>
</evidence>
<dbReference type="RefSeq" id="WP_117852922.1">
    <property type="nucleotide sequence ID" value="NZ_JAKKWV010000009.1"/>
</dbReference>
<keyword evidence="2 5" id="KW-0808">Transferase</keyword>
<organism evidence="5 6">
    <name type="scientific">Phocaeicola vulgatus</name>
    <name type="common">Bacteroides vulgatus</name>
    <dbReference type="NCBI Taxonomy" id="821"/>
    <lineage>
        <taxon>Bacteria</taxon>
        <taxon>Pseudomonadati</taxon>
        <taxon>Bacteroidota</taxon>
        <taxon>Bacteroidia</taxon>
        <taxon>Bacteroidales</taxon>
        <taxon>Bacteroidaceae</taxon>
        <taxon>Phocaeicola</taxon>
    </lineage>
</organism>